<dbReference type="CDD" id="cd07185">
    <property type="entry name" value="OmpA_C-like"/>
    <property type="match status" value="1"/>
</dbReference>
<keyword evidence="6" id="KW-0732">Signal</keyword>
<evidence type="ECO:0000313" key="8">
    <source>
        <dbReference type="EMBL" id="NDV02060.1"/>
    </source>
</evidence>
<protein>
    <submittedName>
        <fullName evidence="8">OmpA family protein</fullName>
    </submittedName>
</protein>
<comment type="subcellular location">
    <subcellularLocation>
        <location evidence="1">Cell outer membrane</location>
    </subcellularLocation>
</comment>
<proteinExistence type="predicted"/>
<name>A0A6B2JVF1_9RHOB</name>
<dbReference type="EMBL" id="JAAGAB010000003">
    <property type="protein sequence ID" value="NDV02060.1"/>
    <property type="molecule type" value="Genomic_DNA"/>
</dbReference>
<evidence type="ECO:0000256" key="1">
    <source>
        <dbReference type="ARBA" id="ARBA00004442"/>
    </source>
</evidence>
<organism evidence="8 9">
    <name type="scientific">Pseudoroseicyclus tamaricis</name>
    <dbReference type="NCBI Taxonomy" id="2705421"/>
    <lineage>
        <taxon>Bacteria</taxon>
        <taxon>Pseudomonadati</taxon>
        <taxon>Pseudomonadota</taxon>
        <taxon>Alphaproteobacteria</taxon>
        <taxon>Rhodobacterales</taxon>
        <taxon>Paracoccaceae</taxon>
        <taxon>Pseudoroseicyclus</taxon>
    </lineage>
</organism>
<feature type="region of interest" description="Disordered" evidence="5">
    <location>
        <begin position="599"/>
        <end position="667"/>
    </location>
</feature>
<evidence type="ECO:0000256" key="3">
    <source>
        <dbReference type="ARBA" id="ARBA00023237"/>
    </source>
</evidence>
<evidence type="ECO:0000256" key="2">
    <source>
        <dbReference type="ARBA" id="ARBA00023136"/>
    </source>
</evidence>
<evidence type="ECO:0000313" key="9">
    <source>
        <dbReference type="Proteomes" id="UP000474757"/>
    </source>
</evidence>
<dbReference type="InterPro" id="IPR050330">
    <property type="entry name" value="Bact_OuterMem_StrucFunc"/>
</dbReference>
<dbReference type="InterPro" id="IPR006665">
    <property type="entry name" value="OmpA-like"/>
</dbReference>
<dbReference type="GO" id="GO:0009279">
    <property type="term" value="C:cell outer membrane"/>
    <property type="evidence" value="ECO:0007669"/>
    <property type="project" value="UniProtKB-SubCell"/>
</dbReference>
<feature type="chain" id="PRO_5025682670" evidence="6">
    <location>
        <begin position="31"/>
        <end position="667"/>
    </location>
</feature>
<evidence type="ECO:0000256" key="6">
    <source>
        <dbReference type="SAM" id="SignalP"/>
    </source>
</evidence>
<keyword evidence="2 4" id="KW-0472">Membrane</keyword>
<dbReference type="RefSeq" id="WP_163894656.1">
    <property type="nucleotide sequence ID" value="NZ_JAAFYS010000003.1"/>
</dbReference>
<dbReference type="Proteomes" id="UP000474757">
    <property type="component" value="Unassembled WGS sequence"/>
</dbReference>
<dbReference type="Gene3D" id="3.40.1520.20">
    <property type="match status" value="2"/>
</dbReference>
<dbReference type="PROSITE" id="PS51123">
    <property type="entry name" value="OMPA_2"/>
    <property type="match status" value="1"/>
</dbReference>
<keyword evidence="3" id="KW-0998">Cell outer membrane</keyword>
<dbReference type="PANTHER" id="PTHR30329">
    <property type="entry name" value="STATOR ELEMENT OF FLAGELLAR MOTOR COMPLEX"/>
    <property type="match status" value="1"/>
</dbReference>
<accession>A0A6B2JVF1</accession>
<feature type="domain" description="OmpA-like" evidence="7">
    <location>
        <begin position="485"/>
        <end position="602"/>
    </location>
</feature>
<feature type="compositionally biased region" description="Basic and acidic residues" evidence="5">
    <location>
        <begin position="646"/>
        <end position="657"/>
    </location>
</feature>
<dbReference type="AlphaFoldDB" id="A0A6B2JVF1"/>
<dbReference type="PRINTS" id="PR01021">
    <property type="entry name" value="OMPADOMAIN"/>
</dbReference>
<feature type="signal peptide" evidence="6">
    <location>
        <begin position="1"/>
        <end position="30"/>
    </location>
</feature>
<dbReference type="SUPFAM" id="SSF103088">
    <property type="entry name" value="OmpA-like"/>
    <property type="match status" value="1"/>
</dbReference>
<dbReference type="Gene3D" id="3.30.1330.60">
    <property type="entry name" value="OmpA-like domain"/>
    <property type="match status" value="1"/>
</dbReference>
<feature type="compositionally biased region" description="Low complexity" evidence="5">
    <location>
        <begin position="609"/>
        <end position="625"/>
    </location>
</feature>
<feature type="compositionally biased region" description="Acidic residues" evidence="5">
    <location>
        <begin position="658"/>
        <end position="667"/>
    </location>
</feature>
<evidence type="ECO:0000256" key="4">
    <source>
        <dbReference type="PROSITE-ProRule" id="PRU00473"/>
    </source>
</evidence>
<dbReference type="InterPro" id="IPR006664">
    <property type="entry name" value="OMP_bac"/>
</dbReference>
<comment type="caution">
    <text evidence="8">The sequence shown here is derived from an EMBL/GenBank/DDBJ whole genome shotgun (WGS) entry which is preliminary data.</text>
</comment>
<evidence type="ECO:0000259" key="7">
    <source>
        <dbReference type="PROSITE" id="PS51123"/>
    </source>
</evidence>
<sequence>MRLSRHLVPICAFLLAALLCGLAARLAAKAVEESSVAAVEEALEGEGHDWASVIGDGLQVIIEGEAPSEAVRFRAKSVAGGIVDASRVIDNMQVEAADQITPPAFDVEILQGDSGVSLIGLIPAGMDREAFLSQIRRAAGAAEVTDLLDVADYPIPDGWRGALTYAVRALEMLDHSKISVAPGFVEVAAISEGAEEKAQLERSLRRNLPAGLRVDVEISAPRPVITPFAVRFVIDAEGTRFETCAADTEEARTRITAAARAAGQEGEVTCALGLGTPSREWGAAVADGIAALAELGGGAITFSDADVSLVALPGLAQSSFDNVVGELENRLPDIFSLSAELPEVVQGDQGPVQFTATLAEGGQVQLRGRVESDLMNDIAGDFARARFVGGEVRMATRVGEGLPSGWSNRVLAGIEALAGLGDGVVVVEPGSVSVRGRTGNPDGEAAITRLLIDKLGPAAEVDVAVEYDEALDPIAALPSPEECVQHITQVTSATKILFEPGSANLTAETGPVVDQIAEILRACPDLPLEIAGYTDSQGREEMNQRLSQQRADAVLAALRTRRVPVGAFDASGYGEADPIADNDTEAGREANRRIEFRLMEPEGPPAPPSSSEADPQGGDEAAPEGAADEGEAEPEGDDFPAAMEAPPEKRPELRPEGLADEGDDGDN</sequence>
<evidence type="ECO:0000256" key="5">
    <source>
        <dbReference type="SAM" id="MobiDB-lite"/>
    </source>
</evidence>
<dbReference type="PANTHER" id="PTHR30329:SF21">
    <property type="entry name" value="LIPOPROTEIN YIAD-RELATED"/>
    <property type="match status" value="1"/>
</dbReference>
<dbReference type="InterPro" id="IPR036737">
    <property type="entry name" value="OmpA-like_sf"/>
</dbReference>
<gene>
    <name evidence="8" type="ORF">GZA08_13905</name>
</gene>
<reference evidence="8 9" key="1">
    <citation type="submission" date="2020-02" db="EMBL/GenBank/DDBJ databases">
        <title>Pseudoroseicyclus tamarix, sp. nov., isolated from offshore sediment of a Tamarix chinensis forest.</title>
        <authorList>
            <person name="Gai Y."/>
        </authorList>
    </citation>
    <scope>NUCLEOTIDE SEQUENCE [LARGE SCALE GENOMIC DNA]</scope>
    <source>
        <strain evidence="8 9">CLL3-39</strain>
    </source>
</reference>
<feature type="compositionally biased region" description="Acidic residues" evidence="5">
    <location>
        <begin position="626"/>
        <end position="638"/>
    </location>
</feature>
<dbReference type="Pfam" id="PF00691">
    <property type="entry name" value="OmpA"/>
    <property type="match status" value="1"/>
</dbReference>
<keyword evidence="9" id="KW-1185">Reference proteome</keyword>